<comment type="caution">
    <text evidence="2">The sequence shown here is derived from an EMBL/GenBank/DDBJ whole genome shotgun (WGS) entry which is preliminary data.</text>
</comment>
<evidence type="ECO:0000313" key="3">
    <source>
        <dbReference type="Proteomes" id="UP000078428"/>
    </source>
</evidence>
<evidence type="ECO:0000259" key="1">
    <source>
        <dbReference type="Pfam" id="PF13472"/>
    </source>
</evidence>
<dbReference type="InterPro" id="IPR036514">
    <property type="entry name" value="SGNH_hydro_sf"/>
</dbReference>
<dbReference type="OrthoDB" id="916975at2"/>
<dbReference type="RefSeq" id="WP_156612596.1">
    <property type="nucleotide sequence ID" value="NZ_LWQT01000066.1"/>
</dbReference>
<dbReference type="Gene3D" id="3.40.50.1110">
    <property type="entry name" value="SGNH hydrolase"/>
    <property type="match status" value="1"/>
</dbReference>
<proteinExistence type="predicted"/>
<keyword evidence="3" id="KW-1185">Reference proteome</keyword>
<reference evidence="2 3" key="1">
    <citation type="submission" date="2016-04" db="EMBL/GenBank/DDBJ databases">
        <title>Draft genome sequence of freshwater magnetotactic bacteria Magnetospirillum marisnigri SP-1 and Magnetospirillum moscoviense BB-1.</title>
        <authorList>
            <person name="Koziaeva V."/>
            <person name="Dziuba M.V."/>
            <person name="Ivanov T.M."/>
            <person name="Kuznetsov B."/>
            <person name="Grouzdev D.S."/>
        </authorList>
    </citation>
    <scope>NUCLEOTIDE SEQUENCE [LARGE SCALE GENOMIC DNA]</scope>
    <source>
        <strain evidence="2 3">SP-1</strain>
    </source>
</reference>
<dbReference type="Proteomes" id="UP000078428">
    <property type="component" value="Unassembled WGS sequence"/>
</dbReference>
<evidence type="ECO:0000313" key="2">
    <source>
        <dbReference type="EMBL" id="OAN49234.1"/>
    </source>
</evidence>
<organism evidence="2 3">
    <name type="scientific">Paramagnetospirillum marisnigri</name>
    <dbReference type="NCBI Taxonomy" id="1285242"/>
    <lineage>
        <taxon>Bacteria</taxon>
        <taxon>Pseudomonadati</taxon>
        <taxon>Pseudomonadota</taxon>
        <taxon>Alphaproteobacteria</taxon>
        <taxon>Rhodospirillales</taxon>
        <taxon>Magnetospirillaceae</taxon>
        <taxon>Paramagnetospirillum</taxon>
    </lineage>
</organism>
<gene>
    <name evidence="2" type="ORF">A6A04_03725</name>
</gene>
<feature type="domain" description="SGNH hydrolase-type esterase" evidence="1">
    <location>
        <begin position="100"/>
        <end position="310"/>
    </location>
</feature>
<accession>A0A178MMS1</accession>
<protein>
    <recommendedName>
        <fullName evidence="1">SGNH hydrolase-type esterase domain-containing protein</fullName>
    </recommendedName>
</protein>
<dbReference type="STRING" id="1285242.A6A04_03725"/>
<dbReference type="SUPFAM" id="SSF52266">
    <property type="entry name" value="SGNH hydrolase"/>
    <property type="match status" value="1"/>
</dbReference>
<dbReference type="EMBL" id="LWQT01000066">
    <property type="protein sequence ID" value="OAN49234.1"/>
    <property type="molecule type" value="Genomic_DNA"/>
</dbReference>
<dbReference type="GO" id="GO:0016788">
    <property type="term" value="F:hydrolase activity, acting on ester bonds"/>
    <property type="evidence" value="ECO:0007669"/>
    <property type="project" value="UniProtKB-ARBA"/>
</dbReference>
<sequence>MVNSERVVMRVFTLALSIALAIGAGEILLRVKNSSMRNYDMEMWKYSRELKQRLDNPDLPFTHVTSRTAQLESVEIRLNEVGLRGAPLDPAPQGGRRILFIGGSTTLGWGVAESDTVSARVERMLTEAGEKAQVLNGGVANYNAQRYVTRFFQELAPLKPTDIVVNFFHRDAEDLKVERANPLLRHSQLAYTLWLASQRLFERPDEQGMAEHYRKVYDKNSHGFQVMRQKLRELSEYAKSNGIRIYLTASPDVHNLVDYKYGFIHDIIHEIANEDGYTFIDLLPSMKGRSAESLFAMPGDPHPNALGHQLMAEAIFPVIHQPPANK</sequence>
<dbReference type="InterPro" id="IPR013830">
    <property type="entry name" value="SGNH_hydro"/>
</dbReference>
<dbReference type="Pfam" id="PF13472">
    <property type="entry name" value="Lipase_GDSL_2"/>
    <property type="match status" value="1"/>
</dbReference>
<name>A0A178MMS1_9PROT</name>
<dbReference type="AlphaFoldDB" id="A0A178MMS1"/>